<proteinExistence type="inferred from homology"/>
<keyword evidence="7" id="KW-0503">Monooxygenase</keyword>
<dbReference type="PANTHER" id="PTHR24282">
    <property type="entry name" value="CYTOCHROME P450 FAMILY MEMBER"/>
    <property type="match status" value="1"/>
</dbReference>
<keyword evidence="3" id="KW-0349">Heme</keyword>
<protein>
    <recommendedName>
        <fullName evidence="13">Cytochrome P450</fullName>
    </recommendedName>
</protein>
<dbReference type="Proteomes" id="UP000811246">
    <property type="component" value="Chromosome 6"/>
</dbReference>
<dbReference type="InterPro" id="IPR050665">
    <property type="entry name" value="Cytochrome_P450_Monooxygen"/>
</dbReference>
<dbReference type="EMBL" id="CM031830">
    <property type="protein sequence ID" value="KAG6708693.1"/>
    <property type="molecule type" value="Genomic_DNA"/>
</dbReference>
<evidence type="ECO:0000256" key="1">
    <source>
        <dbReference type="ARBA" id="ARBA00004167"/>
    </source>
</evidence>
<dbReference type="AlphaFoldDB" id="A0A8T1Q9Y7"/>
<name>A0A8T1Q9Y7_CARIL</name>
<dbReference type="GO" id="GO:0004497">
    <property type="term" value="F:monooxygenase activity"/>
    <property type="evidence" value="ECO:0007669"/>
    <property type="project" value="UniProtKB-KW"/>
</dbReference>
<accession>A0A8T1Q9Y7</accession>
<evidence type="ECO:0000256" key="3">
    <source>
        <dbReference type="ARBA" id="ARBA00022617"/>
    </source>
</evidence>
<dbReference type="PANTHER" id="PTHR24282:SF20">
    <property type="entry name" value="CYTOCHROME P450 CYP749A22-LIKE"/>
    <property type="match status" value="1"/>
</dbReference>
<dbReference type="GO" id="GO:0020037">
    <property type="term" value="F:heme binding"/>
    <property type="evidence" value="ECO:0007669"/>
    <property type="project" value="InterPro"/>
</dbReference>
<evidence type="ECO:0000313" key="12">
    <source>
        <dbReference type="Proteomes" id="UP000811609"/>
    </source>
</evidence>
<dbReference type="GO" id="GO:0016020">
    <property type="term" value="C:membrane"/>
    <property type="evidence" value="ECO:0007669"/>
    <property type="project" value="UniProtKB-SubCell"/>
</dbReference>
<dbReference type="EMBL" id="CM031814">
    <property type="protein sequence ID" value="KAG6651197.1"/>
    <property type="molecule type" value="Genomic_DNA"/>
</dbReference>
<comment type="similarity">
    <text evidence="2">Belongs to the cytochrome P450 family.</text>
</comment>
<reference evidence="10" key="1">
    <citation type="submission" date="2020-12" db="EMBL/GenBank/DDBJ databases">
        <title>WGS assembly of Carya illinoinensis cv. Pawnee.</title>
        <authorList>
            <person name="Platts A."/>
            <person name="Shu S."/>
            <person name="Wright S."/>
            <person name="Barry K."/>
            <person name="Edger P."/>
            <person name="Pires J.C."/>
            <person name="Schmutz J."/>
        </authorList>
    </citation>
    <scope>NUCLEOTIDE SEQUENCE</scope>
    <source>
        <tissue evidence="10">Leaf</tissue>
    </source>
</reference>
<keyword evidence="9" id="KW-1133">Transmembrane helix</keyword>
<keyword evidence="6" id="KW-0408">Iron</keyword>
<keyword evidence="5" id="KW-0560">Oxidoreductase</keyword>
<dbReference type="Pfam" id="PF00067">
    <property type="entry name" value="p450"/>
    <property type="match status" value="1"/>
</dbReference>
<comment type="caution">
    <text evidence="10">The sequence shown here is derived from an EMBL/GenBank/DDBJ whole genome shotgun (WGS) entry which is preliminary data.</text>
</comment>
<evidence type="ECO:0008006" key="13">
    <source>
        <dbReference type="Google" id="ProtNLM"/>
    </source>
</evidence>
<dbReference type="GO" id="GO:0005506">
    <property type="term" value="F:iron ion binding"/>
    <property type="evidence" value="ECO:0007669"/>
    <property type="project" value="InterPro"/>
</dbReference>
<evidence type="ECO:0000256" key="2">
    <source>
        <dbReference type="ARBA" id="ARBA00010617"/>
    </source>
</evidence>
<keyword evidence="4" id="KW-0479">Metal-binding</keyword>
<evidence type="ECO:0000256" key="9">
    <source>
        <dbReference type="SAM" id="Phobius"/>
    </source>
</evidence>
<dbReference type="Proteomes" id="UP000811609">
    <property type="component" value="Chromosome 6"/>
</dbReference>
<keyword evidence="12" id="KW-1185">Reference proteome</keyword>
<keyword evidence="9" id="KW-0812">Transmembrane</keyword>
<evidence type="ECO:0000256" key="6">
    <source>
        <dbReference type="ARBA" id="ARBA00023004"/>
    </source>
</evidence>
<dbReference type="PROSITE" id="PS00018">
    <property type="entry name" value="EF_HAND_1"/>
    <property type="match status" value="1"/>
</dbReference>
<dbReference type="InterPro" id="IPR018247">
    <property type="entry name" value="EF_Hand_1_Ca_BS"/>
</dbReference>
<sequence>MGAMVETLFMICLPIALCLYLILALVQLLHKLWWTPGIRGPSYRFIHGNTEEIFSMQKVVMMISRPMNLTHDDILARVQPRIHSWINLYGKNYLQCHGNKAQLVITEPDLIKEILYNRERVYPKEEATDSVKKLLGDGLVTSEGEKWAKMRKLANYAFHAERLNSMVPAMISSVEQMLERWKFHEGKEIEVFEEFNLMTSEVISRIAFGNSYLEGKHIFQMLMKMALITSRNTHKIRFPGISKFSKTEHEIESEKLEKGLRDSILSNFGDDFLGLLVKSHRDADANKRISVEDLVDECKTFYVAGHETTSSLLSWIVFLLATHAEWQEKTRKEVLNLFGQQNPNSDGISKLKTMSMIINESLRLYSPVVVITRQVERKVRLGNLTIPTDMALYIPILVVHYNPHIWGEDVHLFKLERFSEGVAKATNNNSAAYIPFGIEPRNCVGLNFATTKTKIDLSMILQRYAFTLLPAYVHSPAQLLTLRPQHGVQIMLHSL</sequence>
<dbReference type="GO" id="GO:0016705">
    <property type="term" value="F:oxidoreductase activity, acting on paired donors, with incorporation or reduction of molecular oxygen"/>
    <property type="evidence" value="ECO:0007669"/>
    <property type="project" value="InterPro"/>
</dbReference>
<evidence type="ECO:0000313" key="11">
    <source>
        <dbReference type="EMBL" id="KAG6708693.1"/>
    </source>
</evidence>
<evidence type="ECO:0000256" key="8">
    <source>
        <dbReference type="ARBA" id="ARBA00023136"/>
    </source>
</evidence>
<evidence type="ECO:0000256" key="4">
    <source>
        <dbReference type="ARBA" id="ARBA00022723"/>
    </source>
</evidence>
<organism evidence="10 12">
    <name type="scientific">Carya illinoinensis</name>
    <name type="common">Pecan</name>
    <dbReference type="NCBI Taxonomy" id="32201"/>
    <lineage>
        <taxon>Eukaryota</taxon>
        <taxon>Viridiplantae</taxon>
        <taxon>Streptophyta</taxon>
        <taxon>Embryophyta</taxon>
        <taxon>Tracheophyta</taxon>
        <taxon>Spermatophyta</taxon>
        <taxon>Magnoliopsida</taxon>
        <taxon>eudicotyledons</taxon>
        <taxon>Gunneridae</taxon>
        <taxon>Pentapetalae</taxon>
        <taxon>rosids</taxon>
        <taxon>fabids</taxon>
        <taxon>Fagales</taxon>
        <taxon>Juglandaceae</taxon>
        <taxon>Carya</taxon>
    </lineage>
</organism>
<reference evidence="11" key="2">
    <citation type="submission" date="2021-01" db="EMBL/GenBank/DDBJ databases">
        <authorList>
            <person name="Lovell J.T."/>
            <person name="Bentley N."/>
            <person name="Bhattarai G."/>
            <person name="Jenkins J.W."/>
            <person name="Sreedasyam A."/>
            <person name="Alarcon Y."/>
            <person name="Bock C."/>
            <person name="Boston L."/>
            <person name="Carlson J."/>
            <person name="Cervantes K."/>
            <person name="Clermont K."/>
            <person name="Krom N."/>
            <person name="Kubenka K."/>
            <person name="Mamidi S."/>
            <person name="Mattison C."/>
            <person name="Monteros M."/>
            <person name="Pisani C."/>
            <person name="Plott C."/>
            <person name="Rajasekar S."/>
            <person name="Rhein H.S."/>
            <person name="Rohla C."/>
            <person name="Song M."/>
            <person name="Hilaire R.S."/>
            <person name="Shu S."/>
            <person name="Wells L."/>
            <person name="Wang X."/>
            <person name="Webber J."/>
            <person name="Heerema R.J."/>
            <person name="Klein P."/>
            <person name="Conner P."/>
            <person name="Grauke L."/>
            <person name="Grimwood J."/>
            <person name="Schmutz J."/>
            <person name="Randall J.J."/>
        </authorList>
    </citation>
    <scope>NUCLEOTIDE SEQUENCE</scope>
    <source>
        <tissue evidence="11">Leaf</tissue>
    </source>
</reference>
<keyword evidence="8 9" id="KW-0472">Membrane</keyword>
<dbReference type="InterPro" id="IPR001128">
    <property type="entry name" value="Cyt_P450"/>
</dbReference>
<evidence type="ECO:0000313" key="10">
    <source>
        <dbReference type="EMBL" id="KAG6651197.1"/>
    </source>
</evidence>
<evidence type="ECO:0000256" key="7">
    <source>
        <dbReference type="ARBA" id="ARBA00023033"/>
    </source>
</evidence>
<evidence type="ECO:0000256" key="5">
    <source>
        <dbReference type="ARBA" id="ARBA00023002"/>
    </source>
</evidence>
<feature type="transmembrane region" description="Helical" evidence="9">
    <location>
        <begin position="7"/>
        <end position="29"/>
    </location>
</feature>
<gene>
    <name evidence="10" type="ORF">CIPAW_06G094200</name>
    <name evidence="11" type="ORF">I3842_06G094600</name>
</gene>
<comment type="subcellular location">
    <subcellularLocation>
        <location evidence="1">Membrane</location>
        <topology evidence="1">Single-pass membrane protein</topology>
    </subcellularLocation>
</comment>